<organism evidence="3 4">
    <name type="scientific">Vibrio kanaloae</name>
    <dbReference type="NCBI Taxonomy" id="170673"/>
    <lineage>
        <taxon>Bacteria</taxon>
        <taxon>Pseudomonadati</taxon>
        <taxon>Pseudomonadota</taxon>
        <taxon>Gammaproteobacteria</taxon>
        <taxon>Vibrionales</taxon>
        <taxon>Vibrionaceae</taxon>
        <taxon>Vibrio</taxon>
    </lineage>
</organism>
<dbReference type="InterPro" id="IPR010657">
    <property type="entry name" value="ImpA_N"/>
</dbReference>
<reference evidence="3 4" key="1">
    <citation type="submission" date="2019-04" db="EMBL/GenBank/DDBJ databases">
        <title>A reverse ecology approach based on a biological definition of microbial populations.</title>
        <authorList>
            <person name="Arevalo P."/>
            <person name="Vaninsberghe D."/>
            <person name="Elsherbini J."/>
            <person name="Gore J."/>
            <person name="Polz M."/>
        </authorList>
    </citation>
    <scope>NUCLEOTIDE SEQUENCE [LARGE SCALE GENOMIC DNA]</scope>
    <source>
        <strain evidence="3 4">10N.261.46.F4</strain>
    </source>
</reference>
<dbReference type="PANTHER" id="PTHR37024">
    <property type="entry name" value="TYPE VI SECRETION SYSTEM DUF2094 AND IMPA-RELATED DOMAIN PROTEIN"/>
    <property type="match status" value="1"/>
</dbReference>
<dbReference type="InterPro" id="IPR017739">
    <property type="entry name" value="T6SS-assoc_VCA0119"/>
</dbReference>
<name>A0A4U1XZB9_9VIBR</name>
<evidence type="ECO:0000313" key="4">
    <source>
        <dbReference type="Proteomes" id="UP000307574"/>
    </source>
</evidence>
<feature type="domain" description="ImpA N-terminal" evidence="2">
    <location>
        <begin position="12"/>
        <end position="125"/>
    </location>
</feature>
<evidence type="ECO:0000313" key="3">
    <source>
        <dbReference type="EMBL" id="TKF25153.1"/>
    </source>
</evidence>
<proteinExistence type="predicted"/>
<dbReference type="AlphaFoldDB" id="A0A4U1XZB9"/>
<dbReference type="PANTHER" id="PTHR37024:SF3">
    <property type="entry name" value="TYPE VI SECRETION SYSTEM PROTEIN TSSA"/>
    <property type="match status" value="1"/>
</dbReference>
<dbReference type="NCBIfam" id="TIGR03362">
    <property type="entry name" value="VI_chp_7"/>
    <property type="match status" value="1"/>
</dbReference>
<dbReference type="Pfam" id="PF06812">
    <property type="entry name" value="ImpA_N"/>
    <property type="match status" value="1"/>
</dbReference>
<dbReference type="Pfam" id="PF16989">
    <property type="entry name" value="T6SS_VasJ"/>
    <property type="match status" value="1"/>
</dbReference>
<accession>A0A4U1XZB9</accession>
<dbReference type="EMBL" id="SYUV01000120">
    <property type="protein sequence ID" value="TKF25153.1"/>
    <property type="molecule type" value="Genomic_DNA"/>
</dbReference>
<comment type="caution">
    <text evidence="3">The sequence shown here is derived from an EMBL/GenBank/DDBJ whole genome shotgun (WGS) entry which is preliminary data.</text>
</comment>
<dbReference type="Proteomes" id="UP000307574">
    <property type="component" value="Unassembled WGS sequence"/>
</dbReference>
<dbReference type="RefSeq" id="WP_136981485.1">
    <property type="nucleotide sequence ID" value="NZ_JBFRRD010000114.1"/>
</dbReference>
<sequence length="470" mass="53688">MDITQYRTSIIRPISKESPVGERLLEEPLFDFIEDQMMKVGSLSHAHVQWQEVEHSTITLLNDKSKDIKLLVYLLQCLHHQLTTKRFITSFGVMSDFISHYWQDSFPAPGKRGNLPRRKFFSQIARRFVIATEKFDFNALDSLEQNELQQAVQEWQSVIEQNKLASDVTESVAVTIINRLNSLQERQNITQSKPQEERRGPITRTSTPSSSLVTDNSSDKAAKQTLLKVAEYLSEQEFSGALAIRLRRHALWGGITTLPDHDHQGQTLLRGMQPERVKEYQEQSSHQPNLTLWRRLEQSLTIAPYWFEGQLMSYGIAKTLGLEDWCKAIVEETQSFIERFPTVVTLKFKGGAPFISDAVRDWLTAEQGSAAGAASGSVHWQEKRTEAFSLAKEGGLAVAMSMLNEGLVAAIEPRDRFYWRLLSADLLKHYHLEAMAKEQYQTLKKEITQTSVTDWEPSLIEQLEQNTTSD</sequence>
<evidence type="ECO:0000256" key="1">
    <source>
        <dbReference type="SAM" id="MobiDB-lite"/>
    </source>
</evidence>
<gene>
    <name evidence="3" type="primary">tssA</name>
    <name evidence="3" type="ORF">FCV50_22780</name>
</gene>
<evidence type="ECO:0000259" key="2">
    <source>
        <dbReference type="Pfam" id="PF06812"/>
    </source>
</evidence>
<feature type="region of interest" description="Disordered" evidence="1">
    <location>
        <begin position="187"/>
        <end position="218"/>
    </location>
</feature>
<feature type="compositionally biased region" description="Polar residues" evidence="1">
    <location>
        <begin position="203"/>
        <end position="216"/>
    </location>
</feature>
<protein>
    <submittedName>
        <fullName evidence="3">Type VI secretion system protein TssA</fullName>
    </submittedName>
</protein>